<dbReference type="GO" id="GO:0016757">
    <property type="term" value="F:glycosyltransferase activity"/>
    <property type="evidence" value="ECO:0007669"/>
    <property type="project" value="UniProtKB-KW"/>
</dbReference>
<dbReference type="EC" id="2.4.-.-" evidence="2"/>
<dbReference type="InterPro" id="IPR029044">
    <property type="entry name" value="Nucleotide-diphossugar_trans"/>
</dbReference>
<evidence type="ECO:0000313" key="2">
    <source>
        <dbReference type="EMBL" id="MBZ9779445.1"/>
    </source>
</evidence>
<name>A0ABS7XKE1_9FLAO</name>
<dbReference type="Proteomes" id="UP001199314">
    <property type="component" value="Unassembled WGS sequence"/>
</dbReference>
<keyword evidence="2" id="KW-0808">Transferase</keyword>
<reference evidence="3" key="1">
    <citation type="submission" date="2023-07" db="EMBL/GenBank/DDBJ databases">
        <title>Novel species isolated from saline lakes on Tibetan Plateau.</title>
        <authorList>
            <person name="Lu H."/>
        </authorList>
    </citation>
    <scope>NUCLEOTIDE SEQUENCE [LARGE SCALE GENOMIC DNA]</scope>
    <source>
        <strain evidence="3">CAK8W</strain>
    </source>
</reference>
<keyword evidence="3" id="KW-1185">Reference proteome</keyword>
<keyword evidence="2" id="KW-0328">Glycosyltransferase</keyword>
<dbReference type="InterPro" id="IPR001173">
    <property type="entry name" value="Glyco_trans_2-like"/>
</dbReference>
<organism evidence="2 3">
    <name type="scientific">Psychroflexus longus</name>
    <dbReference type="NCBI Taxonomy" id="2873596"/>
    <lineage>
        <taxon>Bacteria</taxon>
        <taxon>Pseudomonadati</taxon>
        <taxon>Bacteroidota</taxon>
        <taxon>Flavobacteriia</taxon>
        <taxon>Flavobacteriales</taxon>
        <taxon>Flavobacteriaceae</taxon>
        <taxon>Psychroflexus</taxon>
    </lineage>
</organism>
<protein>
    <submittedName>
        <fullName evidence="2">Glycosyltransferase</fullName>
        <ecNumber evidence="2">2.4.-.-</ecNumber>
    </submittedName>
</protein>
<dbReference type="RefSeq" id="WP_224461782.1">
    <property type="nucleotide sequence ID" value="NZ_JAIQZE010000012.1"/>
</dbReference>
<dbReference type="PANTHER" id="PTHR22916">
    <property type="entry name" value="GLYCOSYLTRANSFERASE"/>
    <property type="match status" value="1"/>
</dbReference>
<dbReference type="Pfam" id="PF00535">
    <property type="entry name" value="Glycos_transf_2"/>
    <property type="match status" value="1"/>
</dbReference>
<sequence>MEVSPSISICIPTYNGAEYLQEALESIQTQTFKDFEVLVSDDDSKDDTLKVVEKFKQESNFPVRVFHHKPDGIGANWNHAMRQARGKYIKFLFQDDILLPTCLEEMYTVLENNPKVGLVASKREFIISKHNDDKTKQWLATYGDLQKHISDAPGDLILTKKLFKRKDFFKKPKNKIGEPSVMMFRKSVLNKTGYYDERLKQILDFEFCCRILKNYCIHIIAEPLVKFRLHDNQATVKNLKSKIDDHQIYPKLLYKDYFWLLNYKYQKEFFLRYDPLGVFLKKVSRKLRKIFNQ</sequence>
<dbReference type="EMBL" id="JAIQZE010000012">
    <property type="protein sequence ID" value="MBZ9779445.1"/>
    <property type="molecule type" value="Genomic_DNA"/>
</dbReference>
<gene>
    <name evidence="2" type="ORF">LB452_10980</name>
</gene>
<feature type="domain" description="Glycosyltransferase 2-like" evidence="1">
    <location>
        <begin position="8"/>
        <end position="191"/>
    </location>
</feature>
<evidence type="ECO:0000259" key="1">
    <source>
        <dbReference type="Pfam" id="PF00535"/>
    </source>
</evidence>
<dbReference type="PANTHER" id="PTHR22916:SF3">
    <property type="entry name" value="UDP-GLCNAC:BETAGAL BETA-1,3-N-ACETYLGLUCOSAMINYLTRANSFERASE-LIKE PROTEIN 1"/>
    <property type="match status" value="1"/>
</dbReference>
<evidence type="ECO:0000313" key="3">
    <source>
        <dbReference type="Proteomes" id="UP001199314"/>
    </source>
</evidence>
<dbReference type="SUPFAM" id="SSF53448">
    <property type="entry name" value="Nucleotide-diphospho-sugar transferases"/>
    <property type="match status" value="1"/>
</dbReference>
<dbReference type="Gene3D" id="3.90.550.10">
    <property type="entry name" value="Spore Coat Polysaccharide Biosynthesis Protein SpsA, Chain A"/>
    <property type="match status" value="1"/>
</dbReference>
<comment type="caution">
    <text evidence="2">The sequence shown here is derived from an EMBL/GenBank/DDBJ whole genome shotgun (WGS) entry which is preliminary data.</text>
</comment>
<accession>A0ABS7XKE1</accession>
<proteinExistence type="predicted"/>